<feature type="transmembrane region" description="Helical" evidence="5">
    <location>
        <begin position="283"/>
        <end position="302"/>
    </location>
</feature>
<dbReference type="STRING" id="947013.SAMN04488109_5158"/>
<dbReference type="InterPro" id="IPR047817">
    <property type="entry name" value="ABC2_TM_bact-type"/>
</dbReference>
<evidence type="ECO:0000256" key="5">
    <source>
        <dbReference type="SAM" id="Phobius"/>
    </source>
</evidence>
<evidence type="ECO:0000256" key="2">
    <source>
        <dbReference type="ARBA" id="ARBA00022692"/>
    </source>
</evidence>
<dbReference type="PANTHER" id="PTHR43027">
    <property type="entry name" value="DOXORUBICIN RESISTANCE ABC TRANSPORTER PERMEASE PROTEIN DRRC-RELATED"/>
    <property type="match status" value="1"/>
</dbReference>
<dbReference type="AlphaFoldDB" id="A0A1M5VJH4"/>
<dbReference type="PANTHER" id="PTHR43027:SF2">
    <property type="entry name" value="TRANSPORT PERMEASE PROTEIN"/>
    <property type="match status" value="1"/>
</dbReference>
<dbReference type="OrthoDB" id="9788252at2"/>
<comment type="subcellular location">
    <subcellularLocation>
        <location evidence="1">Membrane</location>
        <topology evidence="1">Multi-pass membrane protein</topology>
    </subcellularLocation>
</comment>
<feature type="transmembrane region" description="Helical" evidence="5">
    <location>
        <begin position="252"/>
        <end position="276"/>
    </location>
</feature>
<gene>
    <name evidence="7" type="ORF">SAMN04488109_5158</name>
</gene>
<dbReference type="GO" id="GO:0016020">
    <property type="term" value="C:membrane"/>
    <property type="evidence" value="ECO:0007669"/>
    <property type="project" value="UniProtKB-SubCell"/>
</dbReference>
<feature type="transmembrane region" description="Helical" evidence="5">
    <location>
        <begin position="344"/>
        <end position="362"/>
    </location>
</feature>
<keyword evidence="4 5" id="KW-0472">Membrane</keyword>
<evidence type="ECO:0000313" key="8">
    <source>
        <dbReference type="Proteomes" id="UP000184212"/>
    </source>
</evidence>
<dbReference type="PROSITE" id="PS51012">
    <property type="entry name" value="ABC_TM2"/>
    <property type="match status" value="1"/>
</dbReference>
<dbReference type="Pfam" id="PF12698">
    <property type="entry name" value="ABC2_membrane_3"/>
    <property type="match status" value="1"/>
</dbReference>
<feature type="transmembrane region" description="Helical" evidence="5">
    <location>
        <begin position="226"/>
        <end position="246"/>
    </location>
</feature>
<dbReference type="Gene3D" id="3.40.1710.10">
    <property type="entry name" value="abc type-2 transporter like domain"/>
    <property type="match status" value="1"/>
</dbReference>
<accession>A0A1M5VJH4</accession>
<feature type="transmembrane region" description="Helical" evidence="5">
    <location>
        <begin position="173"/>
        <end position="198"/>
    </location>
</feature>
<evidence type="ECO:0000259" key="6">
    <source>
        <dbReference type="PROSITE" id="PS51012"/>
    </source>
</evidence>
<dbReference type="Proteomes" id="UP000184212">
    <property type="component" value="Unassembled WGS sequence"/>
</dbReference>
<proteinExistence type="predicted"/>
<dbReference type="GO" id="GO:0140359">
    <property type="term" value="F:ABC-type transporter activity"/>
    <property type="evidence" value="ECO:0007669"/>
    <property type="project" value="InterPro"/>
</dbReference>
<evidence type="ECO:0000256" key="3">
    <source>
        <dbReference type="ARBA" id="ARBA00022989"/>
    </source>
</evidence>
<keyword evidence="3 5" id="KW-1133">Transmembrane helix</keyword>
<organism evidence="7 8">
    <name type="scientific">Chryseolinea serpens</name>
    <dbReference type="NCBI Taxonomy" id="947013"/>
    <lineage>
        <taxon>Bacteria</taxon>
        <taxon>Pseudomonadati</taxon>
        <taxon>Bacteroidota</taxon>
        <taxon>Cytophagia</taxon>
        <taxon>Cytophagales</taxon>
        <taxon>Fulvivirgaceae</taxon>
        <taxon>Chryseolinea</taxon>
    </lineage>
</organism>
<dbReference type="InterPro" id="IPR013525">
    <property type="entry name" value="ABC2_TM"/>
</dbReference>
<feature type="transmembrane region" description="Helical" evidence="5">
    <location>
        <begin position="25"/>
        <end position="43"/>
    </location>
</feature>
<reference evidence="7 8" key="1">
    <citation type="submission" date="2016-11" db="EMBL/GenBank/DDBJ databases">
        <authorList>
            <person name="Jaros S."/>
            <person name="Januszkiewicz K."/>
            <person name="Wedrychowicz H."/>
        </authorList>
    </citation>
    <scope>NUCLEOTIDE SEQUENCE [LARGE SCALE GENOMIC DNA]</scope>
    <source>
        <strain evidence="7 8">DSM 24574</strain>
    </source>
</reference>
<keyword evidence="2 5" id="KW-0812">Transmembrane</keyword>
<dbReference type="RefSeq" id="WP_073140276.1">
    <property type="nucleotide sequence ID" value="NZ_FQWQ01000004.1"/>
</dbReference>
<sequence length="365" mass="39908">MNQNTRSFLALTKASLKMYYRNKGAIIFTLLIPVALLSMFGFLSSGRGPRIQVGLTNKASTEMAQQFVAALKGVEAFNIREATETDAAKELGKGDIDLQVIVPENFGKTEDGKPAASTIQTRFNKGRPQSGHMANMVIIQIVTGLDKKLTNAPTVLDVKSEGVAVNNLGYFDFILPGILSMSIMQLGIFGVAFSFVAMKASGALRRIQATPVHPVYFVLAQATVRLLVTLSTAVILLVFGTYFFGFHMMGSYVNFFLVCIIGILIFLGIGFAIAGWARDETQVAPVANLIQLPLLLLSGIFFSRDGFPTWLKTITDYSPLTYVSHALRKIANEGAGLTELPMDMIGMAVWVVLVYIIAVKLFRWE</sequence>
<evidence type="ECO:0000313" key="7">
    <source>
        <dbReference type="EMBL" id="SHH75432.1"/>
    </source>
</evidence>
<feature type="domain" description="ABC transmembrane type-2" evidence="6">
    <location>
        <begin position="139"/>
        <end position="365"/>
    </location>
</feature>
<dbReference type="EMBL" id="FQWQ01000004">
    <property type="protein sequence ID" value="SHH75432.1"/>
    <property type="molecule type" value="Genomic_DNA"/>
</dbReference>
<name>A0A1M5VJH4_9BACT</name>
<evidence type="ECO:0000256" key="4">
    <source>
        <dbReference type="ARBA" id="ARBA00023136"/>
    </source>
</evidence>
<protein>
    <submittedName>
        <fullName evidence="7">ABC-2 type transport system permease protein</fullName>
    </submittedName>
</protein>
<dbReference type="InterPro" id="IPR052902">
    <property type="entry name" value="ABC-2_transporter"/>
</dbReference>
<keyword evidence="8" id="KW-1185">Reference proteome</keyword>
<evidence type="ECO:0000256" key="1">
    <source>
        <dbReference type="ARBA" id="ARBA00004141"/>
    </source>
</evidence>